<keyword evidence="1" id="KW-0472">Membrane</keyword>
<dbReference type="InterPro" id="IPR009597">
    <property type="entry name" value="DUF1206"/>
</dbReference>
<keyword evidence="1" id="KW-0812">Transmembrane</keyword>
<dbReference type="EMBL" id="BNAV01000001">
    <property type="protein sequence ID" value="GHF32853.1"/>
    <property type="molecule type" value="Genomic_DNA"/>
</dbReference>
<organism evidence="3 4">
    <name type="scientific">Amycolatopsis bartoniae</name>
    <dbReference type="NCBI Taxonomy" id="941986"/>
    <lineage>
        <taxon>Bacteria</taxon>
        <taxon>Bacillati</taxon>
        <taxon>Actinomycetota</taxon>
        <taxon>Actinomycetes</taxon>
        <taxon>Pseudonocardiales</taxon>
        <taxon>Pseudonocardiaceae</taxon>
        <taxon>Amycolatopsis</taxon>
    </lineage>
</organism>
<dbReference type="Proteomes" id="UP000658656">
    <property type="component" value="Unassembled WGS sequence"/>
</dbReference>
<protein>
    <recommendedName>
        <fullName evidence="2">DUF1206 domain-containing protein</fullName>
    </recommendedName>
</protein>
<evidence type="ECO:0000256" key="1">
    <source>
        <dbReference type="SAM" id="Phobius"/>
    </source>
</evidence>
<reference evidence="3" key="1">
    <citation type="journal article" date="2014" name="Int. J. Syst. Evol. Microbiol.">
        <title>Complete genome sequence of Corynebacterium casei LMG S-19264T (=DSM 44701T), isolated from a smear-ripened cheese.</title>
        <authorList>
            <consortium name="US DOE Joint Genome Institute (JGI-PGF)"/>
            <person name="Walter F."/>
            <person name="Albersmeier A."/>
            <person name="Kalinowski J."/>
            <person name="Ruckert C."/>
        </authorList>
    </citation>
    <scope>NUCLEOTIDE SEQUENCE</scope>
    <source>
        <strain evidence="3">CGMCC 4.7679</strain>
    </source>
</reference>
<feature type="domain" description="DUF1206" evidence="2">
    <location>
        <begin position="207"/>
        <end position="274"/>
    </location>
</feature>
<proteinExistence type="predicted"/>
<feature type="transmembrane region" description="Helical" evidence="1">
    <location>
        <begin position="152"/>
        <end position="177"/>
    </location>
</feature>
<evidence type="ECO:0000313" key="4">
    <source>
        <dbReference type="Proteomes" id="UP000658656"/>
    </source>
</evidence>
<feature type="transmembrane region" description="Helical" evidence="1">
    <location>
        <begin position="28"/>
        <end position="49"/>
    </location>
</feature>
<comment type="caution">
    <text evidence="3">The sequence shown here is derived from an EMBL/GenBank/DDBJ whole genome shotgun (WGS) entry which is preliminary data.</text>
</comment>
<name>A0A8H9ISM3_9PSEU</name>
<sequence length="278" mass="28479">MASQAARAASRGASRVEGSKTAQIAGRLGMACWGVVHLVVAYLALRVAFGDPGRETDQKGALAEIGSTAFGQVVLWVLAVGLVAFGLWQCMLAANGYGWVTKSGKRTRKRIGSGARAVVVFGLAYTAIRLATGSGSSGSGDQKQQEFTAKLLSLPAGPFLVAVAAAVVLGVAVAAAVKGFKRSFLKDLDTADLPGGSRKAVEWLGLAGYVAKGVVYAIIAVLLGYAALRSDARQAGGLDKALHTLAAQPFGMVLLVIVALGLAAFGVYCFAAARAHKS</sequence>
<dbReference type="RefSeq" id="WP_229880238.1">
    <property type="nucleotide sequence ID" value="NZ_BNAV01000001.1"/>
</dbReference>
<accession>A0A8H9ISM3</accession>
<feature type="transmembrane region" description="Helical" evidence="1">
    <location>
        <begin position="206"/>
        <end position="228"/>
    </location>
</feature>
<dbReference type="AlphaFoldDB" id="A0A8H9ISM3"/>
<reference evidence="3" key="2">
    <citation type="submission" date="2020-09" db="EMBL/GenBank/DDBJ databases">
        <authorList>
            <person name="Sun Q."/>
            <person name="Zhou Y."/>
        </authorList>
    </citation>
    <scope>NUCLEOTIDE SEQUENCE</scope>
    <source>
        <strain evidence="3">CGMCC 4.7679</strain>
    </source>
</reference>
<feature type="domain" description="DUF1206" evidence="2">
    <location>
        <begin position="111"/>
        <end position="182"/>
    </location>
</feature>
<gene>
    <name evidence="3" type="ORF">GCM10017566_01800</name>
</gene>
<feature type="transmembrane region" description="Helical" evidence="1">
    <location>
        <begin position="114"/>
        <end position="132"/>
    </location>
</feature>
<evidence type="ECO:0000259" key="2">
    <source>
        <dbReference type="Pfam" id="PF06724"/>
    </source>
</evidence>
<feature type="transmembrane region" description="Helical" evidence="1">
    <location>
        <begin position="248"/>
        <end position="273"/>
    </location>
</feature>
<keyword evidence="1" id="KW-1133">Transmembrane helix</keyword>
<evidence type="ECO:0000313" key="3">
    <source>
        <dbReference type="EMBL" id="GHF32853.1"/>
    </source>
</evidence>
<dbReference type="Pfam" id="PF06724">
    <property type="entry name" value="DUF1206"/>
    <property type="match status" value="3"/>
</dbReference>
<feature type="domain" description="DUF1206" evidence="2">
    <location>
        <begin position="28"/>
        <end position="94"/>
    </location>
</feature>
<keyword evidence="4" id="KW-1185">Reference proteome</keyword>
<feature type="transmembrane region" description="Helical" evidence="1">
    <location>
        <begin position="69"/>
        <end position="94"/>
    </location>
</feature>